<dbReference type="PIRSF" id="PIRSF016838">
    <property type="entry name" value="PafC"/>
    <property type="match status" value="1"/>
</dbReference>
<organism evidence="4 5">
    <name type="scientific">Candidatus Enterococcus ferrettii</name>
    <dbReference type="NCBI Taxonomy" id="2815324"/>
    <lineage>
        <taxon>Bacteria</taxon>
        <taxon>Bacillati</taxon>
        <taxon>Bacillota</taxon>
        <taxon>Bacilli</taxon>
        <taxon>Lactobacillales</taxon>
        <taxon>Enterococcaceae</taxon>
        <taxon>Enterococcus</taxon>
    </lineage>
</organism>
<evidence type="ECO:0000259" key="3">
    <source>
        <dbReference type="PROSITE" id="PS51000"/>
    </source>
</evidence>
<dbReference type="Gene3D" id="1.10.10.10">
    <property type="entry name" value="Winged helix-like DNA-binding domain superfamily/Winged helix DNA-binding domain"/>
    <property type="match status" value="1"/>
</dbReference>
<keyword evidence="5" id="KW-1185">Reference proteome</keyword>
<sequence>MTSSRLLRILLILLEKGRVTAPELAEQFETSVRTIYRDIDALSAAGIPVYTVQGQGGGIFINQEYTLNRVLLSNEEQEKILMALQEVSAAERHQSDELLVKLGGLFKTPPADWLEIDFSQWGMESKQLFDPLKQAILNKQLVGFFYANRKGEQEERIVEPHKLIFKNKDWYLQAFCQLRQDFRLFKLLRMKQLQPLEATFQRKSVPELLTAQSSAADEKISVKLLFDQDTAYKVYDHYEEFIQQQDGRLQVKIDLPHNDELYNFLLSLGDRVEVAAPMEVRLELAKRIKKILDFYET</sequence>
<dbReference type="InterPro" id="IPR057727">
    <property type="entry name" value="WCX_dom"/>
</dbReference>
<evidence type="ECO:0000256" key="1">
    <source>
        <dbReference type="ARBA" id="ARBA00023015"/>
    </source>
</evidence>
<dbReference type="InterPro" id="IPR013196">
    <property type="entry name" value="HTH_11"/>
</dbReference>
<dbReference type="Proteomes" id="UP000664357">
    <property type="component" value="Unassembled WGS sequence"/>
</dbReference>
<dbReference type="Pfam" id="PF08279">
    <property type="entry name" value="HTH_11"/>
    <property type="match status" value="1"/>
</dbReference>
<dbReference type="Pfam" id="PF13280">
    <property type="entry name" value="WYL"/>
    <property type="match status" value="1"/>
</dbReference>
<dbReference type="InterPro" id="IPR028349">
    <property type="entry name" value="PafC-like"/>
</dbReference>
<dbReference type="SUPFAM" id="SSF46785">
    <property type="entry name" value="Winged helix' DNA-binding domain"/>
    <property type="match status" value="1"/>
</dbReference>
<feature type="domain" description="HTH deoR-type" evidence="3">
    <location>
        <begin position="2"/>
        <end position="60"/>
    </location>
</feature>
<evidence type="ECO:0000313" key="4">
    <source>
        <dbReference type="EMBL" id="MEO1771692.1"/>
    </source>
</evidence>
<reference evidence="4 5" key="1">
    <citation type="submission" date="2021-03" db="EMBL/GenBank/DDBJ databases">
        <authorList>
            <person name="Gilmore M.S."/>
            <person name="Schwartzman J."/>
            <person name="Van Tyne D."/>
            <person name="Martin M."/>
            <person name="Earl A.M."/>
            <person name="Manson A.L."/>
            <person name="Straub T."/>
            <person name="Salamzade R."/>
            <person name="Saavedra J."/>
            <person name="Lebreton F."/>
            <person name="Prichula J."/>
            <person name="Schaufler K."/>
            <person name="Gaca A."/>
            <person name="Sgardioli B."/>
            <person name="Wagenaar J."/>
            <person name="Strong T."/>
        </authorList>
    </citation>
    <scope>NUCLEOTIDE SEQUENCE [LARGE SCALE GENOMIC DNA]</scope>
    <source>
        <strain evidence="4 5">665A</strain>
    </source>
</reference>
<dbReference type="InterPro" id="IPR036390">
    <property type="entry name" value="WH_DNA-bd_sf"/>
</dbReference>
<keyword evidence="1" id="KW-0805">Transcription regulation</keyword>
<comment type="caution">
    <text evidence="4">The sequence shown here is derived from an EMBL/GenBank/DDBJ whole genome shotgun (WGS) entry which is preliminary data.</text>
</comment>
<name>A0ABV0ESR7_9ENTE</name>
<dbReference type="InterPro" id="IPR026881">
    <property type="entry name" value="WYL_dom"/>
</dbReference>
<dbReference type="PANTHER" id="PTHR34580:SF1">
    <property type="entry name" value="PROTEIN PAFC"/>
    <property type="match status" value="1"/>
</dbReference>
<gene>
    <name evidence="4" type="ORF">JZO67_003673</name>
</gene>
<protein>
    <recommendedName>
        <fullName evidence="3">HTH deoR-type domain-containing protein</fullName>
    </recommendedName>
</protein>
<dbReference type="EMBL" id="JAFREL020000003">
    <property type="protein sequence ID" value="MEO1771692.1"/>
    <property type="molecule type" value="Genomic_DNA"/>
</dbReference>
<dbReference type="InterPro" id="IPR001034">
    <property type="entry name" value="DeoR_HTH"/>
</dbReference>
<dbReference type="RefSeq" id="WP_207703870.1">
    <property type="nucleotide sequence ID" value="NZ_JAFREL020000003.1"/>
</dbReference>
<dbReference type="PROSITE" id="PS52050">
    <property type="entry name" value="WYL"/>
    <property type="match status" value="1"/>
</dbReference>
<dbReference type="PROSITE" id="PS51000">
    <property type="entry name" value="HTH_DEOR_2"/>
    <property type="match status" value="1"/>
</dbReference>
<dbReference type="InterPro" id="IPR036388">
    <property type="entry name" value="WH-like_DNA-bd_sf"/>
</dbReference>
<reference evidence="4 5" key="2">
    <citation type="submission" date="2024-02" db="EMBL/GenBank/DDBJ databases">
        <title>The Genome Sequence of Enterococcus sp. DIV0159.</title>
        <authorList>
            <person name="Earl A."/>
            <person name="Manson A."/>
            <person name="Gilmore M."/>
            <person name="Sanders J."/>
            <person name="Shea T."/>
            <person name="Howe W."/>
            <person name="Livny J."/>
            <person name="Cuomo C."/>
            <person name="Neafsey D."/>
            <person name="Birren B."/>
        </authorList>
    </citation>
    <scope>NUCLEOTIDE SEQUENCE [LARGE SCALE GENOMIC DNA]</scope>
    <source>
        <strain evidence="4 5">665A</strain>
    </source>
</reference>
<evidence type="ECO:0000256" key="2">
    <source>
        <dbReference type="ARBA" id="ARBA00023163"/>
    </source>
</evidence>
<evidence type="ECO:0000313" key="5">
    <source>
        <dbReference type="Proteomes" id="UP000664357"/>
    </source>
</evidence>
<dbReference type="PANTHER" id="PTHR34580">
    <property type="match status" value="1"/>
</dbReference>
<accession>A0ABV0ESR7</accession>
<proteinExistence type="predicted"/>
<dbReference type="Pfam" id="PF25583">
    <property type="entry name" value="WCX"/>
    <property type="match status" value="1"/>
</dbReference>
<dbReference type="InterPro" id="IPR051534">
    <property type="entry name" value="CBASS_pafABC_assoc_protein"/>
</dbReference>
<keyword evidence="2" id="KW-0804">Transcription</keyword>